<organism evidence="1">
    <name type="scientific">Anguilla anguilla</name>
    <name type="common">European freshwater eel</name>
    <name type="synonym">Muraena anguilla</name>
    <dbReference type="NCBI Taxonomy" id="7936"/>
    <lineage>
        <taxon>Eukaryota</taxon>
        <taxon>Metazoa</taxon>
        <taxon>Chordata</taxon>
        <taxon>Craniata</taxon>
        <taxon>Vertebrata</taxon>
        <taxon>Euteleostomi</taxon>
        <taxon>Actinopterygii</taxon>
        <taxon>Neopterygii</taxon>
        <taxon>Teleostei</taxon>
        <taxon>Anguilliformes</taxon>
        <taxon>Anguillidae</taxon>
        <taxon>Anguilla</taxon>
    </lineage>
</organism>
<dbReference type="AlphaFoldDB" id="A0A0E9V103"/>
<evidence type="ECO:0000313" key="1">
    <source>
        <dbReference type="EMBL" id="JAH71784.1"/>
    </source>
</evidence>
<dbReference type="EMBL" id="GBXM01036793">
    <property type="protein sequence ID" value="JAH71784.1"/>
    <property type="molecule type" value="Transcribed_RNA"/>
</dbReference>
<protein>
    <submittedName>
        <fullName evidence="1">Uncharacterized protein</fullName>
    </submittedName>
</protein>
<proteinExistence type="predicted"/>
<reference evidence="1" key="2">
    <citation type="journal article" date="2015" name="Fish Shellfish Immunol.">
        <title>Early steps in the European eel (Anguilla anguilla)-Vibrio vulnificus interaction in the gills: Role of the RtxA13 toxin.</title>
        <authorList>
            <person name="Callol A."/>
            <person name="Pajuelo D."/>
            <person name="Ebbesson L."/>
            <person name="Teles M."/>
            <person name="MacKenzie S."/>
            <person name="Amaro C."/>
        </authorList>
    </citation>
    <scope>NUCLEOTIDE SEQUENCE</scope>
</reference>
<accession>A0A0E9V103</accession>
<reference evidence="1" key="1">
    <citation type="submission" date="2014-11" db="EMBL/GenBank/DDBJ databases">
        <authorList>
            <person name="Amaro Gonzalez C."/>
        </authorList>
    </citation>
    <scope>NUCLEOTIDE SEQUENCE</scope>
</reference>
<sequence>MNHVWCFPDLLRNWRFFQTHLCNTFPLCSVVRQICCRISLFTSCHTSL</sequence>
<name>A0A0E9V103_ANGAN</name>